<keyword evidence="19" id="KW-1185">Reference proteome</keyword>
<dbReference type="SMART" id="SM00291">
    <property type="entry name" value="ZnF_ZZ"/>
    <property type="match status" value="1"/>
</dbReference>
<dbReference type="CDD" id="cd02334">
    <property type="entry name" value="ZZ_dystrophin"/>
    <property type="match status" value="1"/>
</dbReference>
<dbReference type="InterPro" id="IPR015153">
    <property type="entry name" value="EF-hand_dom_typ1"/>
</dbReference>
<keyword evidence="7" id="KW-0479">Metal-binding</keyword>
<comment type="subcellular location">
    <subcellularLocation>
        <location evidence="1">Cell membrane</location>
    </subcellularLocation>
    <subcellularLocation>
        <location evidence="2 14">Cytoplasm</location>
    </subcellularLocation>
    <subcellularLocation>
        <location evidence="13">Synapse</location>
    </subcellularLocation>
</comment>
<dbReference type="InterPro" id="IPR050774">
    <property type="entry name" value="KCMF1/Dystrophin"/>
</dbReference>
<dbReference type="Gene3D" id="3.30.60.90">
    <property type="match status" value="1"/>
</dbReference>
<feature type="region of interest" description="Disordered" evidence="16">
    <location>
        <begin position="628"/>
        <end position="659"/>
    </location>
</feature>
<accession>A0A667I545</accession>
<protein>
    <recommendedName>
        <fullName evidence="14">Dystrobrevin</fullName>
    </recommendedName>
</protein>
<keyword evidence="6" id="KW-0597">Phosphoprotein</keyword>
<keyword evidence="8 15" id="KW-0863">Zinc-finger</keyword>
<comment type="similarity">
    <text evidence="3 14">Belongs to the dystrophin family. Dystrobrevin subfamily.</text>
</comment>
<feature type="domain" description="ZZ-type" evidence="17">
    <location>
        <begin position="238"/>
        <end position="294"/>
    </location>
</feature>
<dbReference type="Gene3D" id="1.10.238.10">
    <property type="entry name" value="EF-hand"/>
    <property type="match status" value="2"/>
</dbReference>
<name>A0A667I545_LYNCA</name>
<dbReference type="Pfam" id="PF09069">
    <property type="entry name" value="EF-hand_3"/>
    <property type="match status" value="1"/>
</dbReference>
<dbReference type="GO" id="GO:0005886">
    <property type="term" value="C:plasma membrane"/>
    <property type="evidence" value="ECO:0007669"/>
    <property type="project" value="UniProtKB-SubCell"/>
</dbReference>
<dbReference type="Pfam" id="PF09068">
    <property type="entry name" value="EF-hand_2"/>
    <property type="match status" value="1"/>
</dbReference>
<dbReference type="SUPFAM" id="SSF57850">
    <property type="entry name" value="RING/U-box"/>
    <property type="match status" value="1"/>
</dbReference>
<dbReference type="GO" id="GO:0045202">
    <property type="term" value="C:synapse"/>
    <property type="evidence" value="ECO:0007669"/>
    <property type="project" value="UniProtKB-SubCell"/>
</dbReference>
<evidence type="ECO:0000256" key="12">
    <source>
        <dbReference type="ARBA" id="ARBA00023136"/>
    </source>
</evidence>
<reference evidence="18" key="2">
    <citation type="submission" date="2025-09" db="UniProtKB">
        <authorList>
            <consortium name="Ensembl"/>
        </authorList>
    </citation>
    <scope>IDENTIFICATION</scope>
</reference>
<evidence type="ECO:0000313" key="18">
    <source>
        <dbReference type="Ensembl" id="ENSLCNP00005028099.1"/>
    </source>
</evidence>
<dbReference type="AlphaFoldDB" id="A0A667I545"/>
<evidence type="ECO:0000256" key="5">
    <source>
        <dbReference type="ARBA" id="ARBA00022490"/>
    </source>
</evidence>
<evidence type="ECO:0000256" key="11">
    <source>
        <dbReference type="ARBA" id="ARBA00023054"/>
    </source>
</evidence>
<evidence type="ECO:0000259" key="17">
    <source>
        <dbReference type="PROSITE" id="PS50135"/>
    </source>
</evidence>
<keyword evidence="4" id="KW-1003">Cell membrane</keyword>
<sequence>MIEDSGKRGNTMAERRQLFAEMRAQDLDRIRLSTYRTACKLRFVQKKCNLHLVDIWNVIEALRENALNNLDPNIELSVARLEAVLSTIFYQLNKRMPTTHQIQVEQSISLLLNFLLAAFDPEGHGKISVFAVKMALATLCGGKIMDKLRYIFSMISDSSGVMVYGRYDQFLREVLKLPTAVFEGPSFGYTEQSARSCFSQQKKVTLNGFLDTLMSDPPPQCLVWLPLLHRLANVENVFHPVECSYCHSESMMGFRYRCQQCHNYQLCQDCFWRGHAGGSHSNQHQMKEYTSWKSPAKKLTNALSKSLSCASSREPLHPMFPDQPEKPLNLAHIVPPRPVTSMNDTLFSHSVPSSGSPFITRSMLESSNRLDEEHRLIARYAARLAAESASSQPTQQRSAPDISFTIDANKQQRQLIAELENKNREILQEIQRLRLEHEQASQPTPEKAQQNPTLLAELRLLRQRKDELEQRMSALQESRRELMVQLEGLMKLLKEEELKQGTQGAGSPRSSPSHTISRPIPMPVRSASACSSPSHTPQDSLTGVGGDVQEAFAQSSRRNLRNDLLVAADSITNTMSSLVKELNSEVGSETESNVDSEFARTQFEDLVPSPTTEKAFLAQIHARKPGYLHGGATPSTMRSDVVTEDGDPYVQPEDEDYENDSVRQLENELKMEEYLKQKLQDETYQVSLQG</sequence>
<reference evidence="18" key="1">
    <citation type="submission" date="2025-08" db="UniProtKB">
        <authorList>
            <consortium name="Ensembl"/>
        </authorList>
    </citation>
    <scope>IDENTIFICATION</scope>
</reference>
<evidence type="ECO:0000256" key="6">
    <source>
        <dbReference type="ARBA" id="ARBA00022553"/>
    </source>
</evidence>
<dbReference type="InterPro" id="IPR043145">
    <property type="entry name" value="Znf_ZZ_sf"/>
</dbReference>
<evidence type="ECO:0000256" key="15">
    <source>
        <dbReference type="PROSITE-ProRule" id="PRU00228"/>
    </source>
</evidence>
<evidence type="ECO:0000313" key="19">
    <source>
        <dbReference type="Proteomes" id="UP000472241"/>
    </source>
</evidence>
<dbReference type="SUPFAM" id="SSF47473">
    <property type="entry name" value="EF-hand"/>
    <property type="match status" value="2"/>
</dbReference>
<feature type="compositionally biased region" description="Polar residues" evidence="16">
    <location>
        <begin position="528"/>
        <end position="541"/>
    </location>
</feature>
<dbReference type="InterPro" id="IPR011992">
    <property type="entry name" value="EF-hand-dom_pair"/>
</dbReference>
<dbReference type="PROSITE" id="PS50135">
    <property type="entry name" value="ZF_ZZ_2"/>
    <property type="match status" value="1"/>
</dbReference>
<organism evidence="18 19">
    <name type="scientific">Lynx canadensis</name>
    <name type="common">Canada lynx</name>
    <name type="synonym">Felis canadensis</name>
    <dbReference type="NCBI Taxonomy" id="61383"/>
    <lineage>
        <taxon>Eukaryota</taxon>
        <taxon>Metazoa</taxon>
        <taxon>Chordata</taxon>
        <taxon>Craniata</taxon>
        <taxon>Vertebrata</taxon>
        <taxon>Euteleostomi</taxon>
        <taxon>Mammalia</taxon>
        <taxon>Eutheria</taxon>
        <taxon>Laurasiatheria</taxon>
        <taxon>Carnivora</taxon>
        <taxon>Feliformia</taxon>
        <taxon>Felidae</taxon>
        <taxon>Felinae</taxon>
        <taxon>Lynx</taxon>
    </lineage>
</organism>
<evidence type="ECO:0000256" key="10">
    <source>
        <dbReference type="ARBA" id="ARBA00023018"/>
    </source>
</evidence>
<keyword evidence="12" id="KW-0472">Membrane</keyword>
<dbReference type="Pfam" id="PF00569">
    <property type="entry name" value="ZZ"/>
    <property type="match status" value="1"/>
</dbReference>
<dbReference type="GO" id="GO:0005737">
    <property type="term" value="C:cytoplasm"/>
    <property type="evidence" value="ECO:0007669"/>
    <property type="project" value="UniProtKB-SubCell"/>
</dbReference>
<dbReference type="InterPro" id="IPR000433">
    <property type="entry name" value="Znf_ZZ"/>
</dbReference>
<dbReference type="FunFam" id="3.30.60.90:FF:000002">
    <property type="entry name" value="Dystrobrevin alpha"/>
    <property type="match status" value="1"/>
</dbReference>
<dbReference type="GO" id="GO:0008270">
    <property type="term" value="F:zinc ion binding"/>
    <property type="evidence" value="ECO:0007669"/>
    <property type="project" value="UniProtKB-KW"/>
</dbReference>
<dbReference type="CDD" id="cd16249">
    <property type="entry name" value="EFh_DTNA"/>
    <property type="match status" value="1"/>
</dbReference>
<evidence type="ECO:0000256" key="4">
    <source>
        <dbReference type="ARBA" id="ARBA00022475"/>
    </source>
</evidence>
<evidence type="ECO:0000256" key="9">
    <source>
        <dbReference type="ARBA" id="ARBA00022833"/>
    </source>
</evidence>
<dbReference type="PANTHER" id="PTHR12268">
    <property type="entry name" value="E3 UBIQUITIN-PROTEIN LIGASE KCMF1"/>
    <property type="match status" value="1"/>
</dbReference>
<dbReference type="InterPro" id="IPR017432">
    <property type="entry name" value="Distrobrevin"/>
</dbReference>
<dbReference type="InterPro" id="IPR015154">
    <property type="entry name" value="EF-hand_dom_typ2"/>
</dbReference>
<dbReference type="Ensembl" id="ENSLCNT00005031392.1">
    <property type="protein sequence ID" value="ENSLCNP00005028099.1"/>
    <property type="gene ID" value="ENSLCNG00005018208.1"/>
</dbReference>
<evidence type="ECO:0000256" key="3">
    <source>
        <dbReference type="ARBA" id="ARBA00009563"/>
    </source>
</evidence>
<dbReference type="PROSITE" id="PS01357">
    <property type="entry name" value="ZF_ZZ_1"/>
    <property type="match status" value="1"/>
</dbReference>
<evidence type="ECO:0000256" key="16">
    <source>
        <dbReference type="SAM" id="MobiDB-lite"/>
    </source>
</evidence>
<evidence type="ECO:0000256" key="1">
    <source>
        <dbReference type="ARBA" id="ARBA00004236"/>
    </source>
</evidence>
<dbReference type="Proteomes" id="UP000472241">
    <property type="component" value="Unplaced"/>
</dbReference>
<evidence type="ECO:0000256" key="7">
    <source>
        <dbReference type="ARBA" id="ARBA00022723"/>
    </source>
</evidence>
<dbReference type="FunFam" id="1.10.238.10:FF:000014">
    <property type="entry name" value="Dystrobrevin alpha"/>
    <property type="match status" value="1"/>
</dbReference>
<feature type="region of interest" description="Disordered" evidence="16">
    <location>
        <begin position="498"/>
        <end position="545"/>
    </location>
</feature>
<gene>
    <name evidence="18" type="primary">DTNA</name>
</gene>
<evidence type="ECO:0000256" key="8">
    <source>
        <dbReference type="ARBA" id="ARBA00022771"/>
    </source>
</evidence>
<keyword evidence="5 14" id="KW-0963">Cytoplasm</keyword>
<evidence type="ECO:0000256" key="2">
    <source>
        <dbReference type="ARBA" id="ARBA00004496"/>
    </source>
</evidence>
<feature type="compositionally biased region" description="Acidic residues" evidence="16">
    <location>
        <begin position="642"/>
        <end position="659"/>
    </location>
</feature>
<dbReference type="PIRSF" id="PIRSF038204">
    <property type="entry name" value="Distrobrevin"/>
    <property type="match status" value="1"/>
</dbReference>
<keyword evidence="9" id="KW-0862">Zinc</keyword>
<evidence type="ECO:0000256" key="13">
    <source>
        <dbReference type="ARBA" id="ARBA00034103"/>
    </source>
</evidence>
<dbReference type="GO" id="GO:0099536">
    <property type="term" value="P:synaptic signaling"/>
    <property type="evidence" value="ECO:0007669"/>
    <property type="project" value="TreeGrafter"/>
</dbReference>
<keyword evidence="10" id="KW-0770">Synapse</keyword>
<proteinExistence type="inferred from homology"/>
<keyword evidence="11" id="KW-0175">Coiled coil</keyword>
<evidence type="ECO:0000256" key="14">
    <source>
        <dbReference type="PIRNR" id="PIRNR038204"/>
    </source>
</evidence>
<dbReference type="PANTHER" id="PTHR12268:SF19">
    <property type="entry name" value="DYSTROBREVIN ALPHA"/>
    <property type="match status" value="1"/>
</dbReference>
<dbReference type="FunFam" id="1.10.238.10:FF:000016">
    <property type="entry name" value="Dystrobrevin alpha"/>
    <property type="match status" value="1"/>
</dbReference>